<comment type="caution">
    <text evidence="4">The sequence shown here is derived from an EMBL/GenBank/DDBJ whole genome shotgun (WGS) entry which is preliminary data.</text>
</comment>
<feature type="domain" description="HTH tetR-type" evidence="3">
    <location>
        <begin position="20"/>
        <end position="80"/>
    </location>
</feature>
<dbReference type="InterPro" id="IPR009057">
    <property type="entry name" value="Homeodomain-like_sf"/>
</dbReference>
<dbReference type="SUPFAM" id="SSF46689">
    <property type="entry name" value="Homeodomain-like"/>
    <property type="match status" value="1"/>
</dbReference>
<protein>
    <submittedName>
        <fullName evidence="4">TetR/AcrR family transcriptional regulator</fullName>
    </submittedName>
</protein>
<dbReference type="InterPro" id="IPR041678">
    <property type="entry name" value="TetR_C_16"/>
</dbReference>
<evidence type="ECO:0000256" key="1">
    <source>
        <dbReference type="ARBA" id="ARBA00023125"/>
    </source>
</evidence>
<dbReference type="Proteomes" id="UP000245916">
    <property type="component" value="Unassembled WGS sequence"/>
</dbReference>
<dbReference type="InterPro" id="IPR036271">
    <property type="entry name" value="Tet_transcr_reg_TetR-rel_C_sf"/>
</dbReference>
<dbReference type="InterPro" id="IPR001647">
    <property type="entry name" value="HTH_TetR"/>
</dbReference>
<accession>A0A2U2J582</accession>
<evidence type="ECO:0000313" key="5">
    <source>
        <dbReference type="Proteomes" id="UP000245916"/>
    </source>
</evidence>
<dbReference type="InterPro" id="IPR050109">
    <property type="entry name" value="HTH-type_TetR-like_transc_reg"/>
</dbReference>
<dbReference type="GO" id="GO:0003700">
    <property type="term" value="F:DNA-binding transcription factor activity"/>
    <property type="evidence" value="ECO:0007669"/>
    <property type="project" value="TreeGrafter"/>
</dbReference>
<feature type="DNA-binding region" description="H-T-H motif" evidence="2">
    <location>
        <begin position="43"/>
        <end position="62"/>
    </location>
</feature>
<reference evidence="4 5" key="1">
    <citation type="submission" date="2018-05" db="EMBL/GenBank/DDBJ databases">
        <title>Genome of Sphingosinicella humi QZX222.</title>
        <authorList>
            <person name="Qiao Z."/>
            <person name="Wang G."/>
        </authorList>
    </citation>
    <scope>NUCLEOTIDE SEQUENCE [LARGE SCALE GENOMIC DNA]</scope>
    <source>
        <strain evidence="4 5">QZX222</strain>
    </source>
</reference>
<name>A0A2U2J582_9SPHN</name>
<dbReference type="Pfam" id="PF00440">
    <property type="entry name" value="TetR_N"/>
    <property type="match status" value="1"/>
</dbReference>
<gene>
    <name evidence="4" type="ORF">DF286_11840</name>
</gene>
<dbReference type="SUPFAM" id="SSF48498">
    <property type="entry name" value="Tetracyclin repressor-like, C-terminal domain"/>
    <property type="match status" value="1"/>
</dbReference>
<keyword evidence="5" id="KW-1185">Reference proteome</keyword>
<dbReference type="AlphaFoldDB" id="A0A2U2J582"/>
<proteinExistence type="predicted"/>
<dbReference type="Pfam" id="PF17920">
    <property type="entry name" value="TetR_C_16"/>
    <property type="match status" value="1"/>
</dbReference>
<dbReference type="PANTHER" id="PTHR30055">
    <property type="entry name" value="HTH-TYPE TRANSCRIPTIONAL REGULATOR RUTR"/>
    <property type="match status" value="1"/>
</dbReference>
<dbReference type="GO" id="GO:0000976">
    <property type="term" value="F:transcription cis-regulatory region binding"/>
    <property type="evidence" value="ECO:0007669"/>
    <property type="project" value="TreeGrafter"/>
</dbReference>
<keyword evidence="1 2" id="KW-0238">DNA-binding</keyword>
<dbReference type="Gene3D" id="1.10.357.10">
    <property type="entry name" value="Tetracycline Repressor, domain 2"/>
    <property type="match status" value="1"/>
</dbReference>
<dbReference type="EMBL" id="QFFF01000001">
    <property type="protein sequence ID" value="PWG03484.1"/>
    <property type="molecule type" value="Genomic_DNA"/>
</dbReference>
<evidence type="ECO:0000256" key="2">
    <source>
        <dbReference type="PROSITE-ProRule" id="PRU00335"/>
    </source>
</evidence>
<evidence type="ECO:0000313" key="4">
    <source>
        <dbReference type="EMBL" id="PWG03484.1"/>
    </source>
</evidence>
<organism evidence="4 5">
    <name type="scientific">Allosphingosinicella humi</name>
    <dbReference type="NCBI Taxonomy" id="2068657"/>
    <lineage>
        <taxon>Bacteria</taxon>
        <taxon>Pseudomonadati</taxon>
        <taxon>Pseudomonadota</taxon>
        <taxon>Alphaproteobacteria</taxon>
        <taxon>Sphingomonadales</taxon>
        <taxon>Sphingomonadaceae</taxon>
        <taxon>Allosphingosinicella</taxon>
    </lineage>
</organism>
<dbReference type="PANTHER" id="PTHR30055:SF235">
    <property type="entry name" value="TRANSCRIPTIONAL REGULATORY PROTEIN"/>
    <property type="match status" value="1"/>
</dbReference>
<sequence length="200" mass="22061">MVLKAMKCSDLGPGRTRNAAATRQAILIAATRRFLQDSYECVGLRDIARDAGVDVALVSRYFGSKEELFQEVLRGDREGKLPLDGDSTDLPARLADLMLDNGCETDRNDVERLLIILRSASSPKAAEIVRESLRHDVLEPFADLIGGRNAPVRASFAMAIFMGTTILRTVMQVGPLCDEDRGIVRRKLEQLFEAALSEQP</sequence>
<dbReference type="PROSITE" id="PS50977">
    <property type="entry name" value="HTH_TETR_2"/>
    <property type="match status" value="1"/>
</dbReference>
<evidence type="ECO:0000259" key="3">
    <source>
        <dbReference type="PROSITE" id="PS50977"/>
    </source>
</evidence>